<organism evidence="2 3">
    <name type="scientific">Sphaeroforma arctica JP610</name>
    <dbReference type="NCBI Taxonomy" id="667725"/>
    <lineage>
        <taxon>Eukaryota</taxon>
        <taxon>Ichthyosporea</taxon>
        <taxon>Ichthyophonida</taxon>
        <taxon>Sphaeroforma</taxon>
    </lineage>
</organism>
<evidence type="ECO:0000313" key="2">
    <source>
        <dbReference type="EMBL" id="KNC79103.1"/>
    </source>
</evidence>
<dbReference type="Proteomes" id="UP000054560">
    <property type="component" value="Unassembled WGS sequence"/>
</dbReference>
<dbReference type="AlphaFoldDB" id="A0A0L0FT39"/>
<protein>
    <submittedName>
        <fullName evidence="2">Uncharacterized protein</fullName>
    </submittedName>
</protein>
<keyword evidence="3" id="KW-1185">Reference proteome</keyword>
<dbReference type="GeneID" id="25908992"/>
<dbReference type="EMBL" id="KQ242364">
    <property type="protein sequence ID" value="KNC79103.1"/>
    <property type="molecule type" value="Genomic_DNA"/>
</dbReference>
<accession>A0A0L0FT39</accession>
<feature type="transmembrane region" description="Helical" evidence="1">
    <location>
        <begin position="16"/>
        <end position="35"/>
    </location>
</feature>
<gene>
    <name evidence="2" type="ORF">SARC_08488</name>
</gene>
<name>A0A0L0FT39_9EUKA</name>
<evidence type="ECO:0000313" key="3">
    <source>
        <dbReference type="Proteomes" id="UP000054560"/>
    </source>
</evidence>
<sequence>MDSVEDFKHAPMKWKVILAIDLVVLLSDIILMAVLGPNIDSPLLWVYSATQGKSNFNGGFPVGTDL</sequence>
<keyword evidence="1" id="KW-0472">Membrane</keyword>
<dbReference type="RefSeq" id="XP_014153005.1">
    <property type="nucleotide sequence ID" value="XM_014297530.1"/>
</dbReference>
<keyword evidence="1" id="KW-0812">Transmembrane</keyword>
<proteinExistence type="predicted"/>
<keyword evidence="1" id="KW-1133">Transmembrane helix</keyword>
<reference evidence="2 3" key="1">
    <citation type="submission" date="2011-02" db="EMBL/GenBank/DDBJ databases">
        <title>The Genome Sequence of Sphaeroforma arctica JP610.</title>
        <authorList>
            <consortium name="The Broad Institute Genome Sequencing Platform"/>
            <person name="Russ C."/>
            <person name="Cuomo C."/>
            <person name="Young S.K."/>
            <person name="Zeng Q."/>
            <person name="Gargeya S."/>
            <person name="Alvarado L."/>
            <person name="Berlin A."/>
            <person name="Chapman S.B."/>
            <person name="Chen Z."/>
            <person name="Freedman E."/>
            <person name="Gellesch M."/>
            <person name="Goldberg J."/>
            <person name="Griggs A."/>
            <person name="Gujja S."/>
            <person name="Heilman E."/>
            <person name="Heiman D."/>
            <person name="Howarth C."/>
            <person name="Mehta T."/>
            <person name="Neiman D."/>
            <person name="Pearson M."/>
            <person name="Roberts A."/>
            <person name="Saif S."/>
            <person name="Shea T."/>
            <person name="Shenoy N."/>
            <person name="Sisk P."/>
            <person name="Stolte C."/>
            <person name="Sykes S."/>
            <person name="White J."/>
            <person name="Yandava C."/>
            <person name="Burger G."/>
            <person name="Gray M.W."/>
            <person name="Holland P.W.H."/>
            <person name="King N."/>
            <person name="Lang F.B.F."/>
            <person name="Roger A.J."/>
            <person name="Ruiz-Trillo I."/>
            <person name="Haas B."/>
            <person name="Nusbaum C."/>
            <person name="Birren B."/>
        </authorList>
    </citation>
    <scope>NUCLEOTIDE SEQUENCE [LARGE SCALE GENOMIC DNA]</scope>
    <source>
        <strain evidence="2 3">JP610</strain>
    </source>
</reference>
<evidence type="ECO:0000256" key="1">
    <source>
        <dbReference type="SAM" id="Phobius"/>
    </source>
</evidence>